<dbReference type="Pfam" id="PF01344">
    <property type="entry name" value="Kelch_1"/>
    <property type="match status" value="1"/>
</dbReference>
<sequence>MLGESNTYWYTFEVSREGEDGRITVSCRCDCGCRCAKRFRHDTTAQGTRFLSPTMVLPKKDGEDPGWIVVGNLLYRLGGRISTKKHNYGYAYKTTKTVRALDLTRNTTTEKSNNGGKWQRKPRMLAPRSDPHTVVVGGKLYVLGWKIDDDEEQSWGEVFDPTTNTSEALPRPRKILKNKFFWAAANEMTNQIVVDLKHPGKPIH</sequence>
<keyword evidence="2" id="KW-1185">Reference proteome</keyword>
<dbReference type="AlphaFoldDB" id="A0A9Q0JQM6"/>
<evidence type="ECO:0000313" key="2">
    <source>
        <dbReference type="Proteomes" id="UP001141552"/>
    </source>
</evidence>
<dbReference type="SUPFAM" id="SSF117281">
    <property type="entry name" value="Kelch motif"/>
    <property type="match status" value="1"/>
</dbReference>
<gene>
    <name evidence="1" type="ORF">Tsubulata_028085</name>
</gene>
<dbReference type="InterPro" id="IPR015915">
    <property type="entry name" value="Kelch-typ_b-propeller"/>
</dbReference>
<proteinExistence type="predicted"/>
<comment type="caution">
    <text evidence="1">The sequence shown here is derived from an EMBL/GenBank/DDBJ whole genome shotgun (WGS) entry which is preliminary data.</text>
</comment>
<reference evidence="1" key="1">
    <citation type="submission" date="2022-02" db="EMBL/GenBank/DDBJ databases">
        <authorList>
            <person name="Henning P.M."/>
            <person name="McCubbin A.G."/>
            <person name="Shore J.S."/>
        </authorList>
    </citation>
    <scope>NUCLEOTIDE SEQUENCE</scope>
    <source>
        <strain evidence="1">F60SS</strain>
        <tissue evidence="1">Leaves</tissue>
    </source>
</reference>
<accession>A0A9Q0JQM6</accession>
<organism evidence="1 2">
    <name type="scientific">Turnera subulata</name>
    <dbReference type="NCBI Taxonomy" id="218843"/>
    <lineage>
        <taxon>Eukaryota</taxon>
        <taxon>Viridiplantae</taxon>
        <taxon>Streptophyta</taxon>
        <taxon>Embryophyta</taxon>
        <taxon>Tracheophyta</taxon>
        <taxon>Spermatophyta</taxon>
        <taxon>Magnoliopsida</taxon>
        <taxon>eudicotyledons</taxon>
        <taxon>Gunneridae</taxon>
        <taxon>Pentapetalae</taxon>
        <taxon>rosids</taxon>
        <taxon>fabids</taxon>
        <taxon>Malpighiales</taxon>
        <taxon>Passifloraceae</taxon>
        <taxon>Turnera</taxon>
    </lineage>
</organism>
<dbReference type="OrthoDB" id="45365at2759"/>
<evidence type="ECO:0000313" key="1">
    <source>
        <dbReference type="EMBL" id="KAJ4850558.1"/>
    </source>
</evidence>
<dbReference type="EMBL" id="JAKUCV010000283">
    <property type="protein sequence ID" value="KAJ4850558.1"/>
    <property type="molecule type" value="Genomic_DNA"/>
</dbReference>
<protein>
    <submittedName>
        <fullName evidence="1">Uncharacterized protein</fullName>
    </submittedName>
</protein>
<dbReference type="InterPro" id="IPR006652">
    <property type="entry name" value="Kelch_1"/>
</dbReference>
<reference evidence="1" key="2">
    <citation type="journal article" date="2023" name="Plants (Basel)">
        <title>Annotation of the Turnera subulata (Passifloraceae) Draft Genome Reveals the S-Locus Evolved after the Divergence of Turneroideae from Passifloroideae in a Stepwise Manner.</title>
        <authorList>
            <person name="Henning P.M."/>
            <person name="Roalson E.H."/>
            <person name="Mir W."/>
            <person name="McCubbin A.G."/>
            <person name="Shore J.S."/>
        </authorList>
    </citation>
    <scope>NUCLEOTIDE SEQUENCE</scope>
    <source>
        <strain evidence="1">F60SS</strain>
    </source>
</reference>
<name>A0A9Q0JQM6_9ROSI</name>
<dbReference type="Gene3D" id="2.120.10.80">
    <property type="entry name" value="Kelch-type beta propeller"/>
    <property type="match status" value="1"/>
</dbReference>
<dbReference type="Proteomes" id="UP001141552">
    <property type="component" value="Unassembled WGS sequence"/>
</dbReference>